<evidence type="ECO:0000313" key="2">
    <source>
        <dbReference type="EMBL" id="BDZ56003.1"/>
    </source>
</evidence>
<feature type="compositionally biased region" description="Basic and acidic residues" evidence="1">
    <location>
        <begin position="318"/>
        <end position="329"/>
    </location>
</feature>
<feature type="compositionally biased region" description="Basic and acidic residues" evidence="1">
    <location>
        <begin position="236"/>
        <end position="306"/>
    </location>
</feature>
<gene>
    <name evidence="2" type="ORF">GCM10025870_30760</name>
</gene>
<feature type="region of interest" description="Disordered" evidence="1">
    <location>
        <begin position="188"/>
        <end position="351"/>
    </location>
</feature>
<feature type="compositionally biased region" description="Low complexity" evidence="1">
    <location>
        <begin position="161"/>
        <end position="171"/>
    </location>
</feature>
<evidence type="ECO:0000313" key="3">
    <source>
        <dbReference type="Proteomes" id="UP001321477"/>
    </source>
</evidence>
<feature type="compositionally biased region" description="Basic residues" evidence="1">
    <location>
        <begin position="342"/>
        <end position="351"/>
    </location>
</feature>
<evidence type="ECO:0000256" key="1">
    <source>
        <dbReference type="SAM" id="MobiDB-lite"/>
    </source>
</evidence>
<feature type="compositionally biased region" description="Basic and acidic residues" evidence="1">
    <location>
        <begin position="188"/>
        <end position="198"/>
    </location>
</feature>
<proteinExistence type="predicted"/>
<feature type="region of interest" description="Disordered" evidence="1">
    <location>
        <begin position="105"/>
        <end position="175"/>
    </location>
</feature>
<name>A0ABM8H5D1_9MICO</name>
<dbReference type="EMBL" id="AP027734">
    <property type="protein sequence ID" value="BDZ56003.1"/>
    <property type="molecule type" value="Genomic_DNA"/>
</dbReference>
<protein>
    <submittedName>
        <fullName evidence="2">Uncharacterized protein</fullName>
    </submittedName>
</protein>
<feature type="region of interest" description="Disordered" evidence="1">
    <location>
        <begin position="1"/>
        <end position="24"/>
    </location>
</feature>
<sequence>MAELGRHEGDVDIRPGDRQQRLDRGIRQIGEHRVIADRRNRSRRVHVHVHESGGRDAGERVDLGVERAQRCEQLGRPLVVLEDRTVDHHEAAAAEERRHRRIGREAQVAQRGGGRLGEIGRPPRPGSRHLACSGEVPEQHAADDVGNRDQVDLDRDDDAEVAPAPAAEGPEQVGMLFGARANEPAVGRHEFDRADVRRGQPVRAAVEREAAAQGVAGHGDVAGTSVQRGEPVCGSSRDDIAPQRAADHAGRSRGGIDRDAGQLVHPDQHGVGERPVREHRGAVAGALRRDAHAEPGRSPDDARDLVGRAGDGDGGWALHDREVPRDGRRLVAGIAGQEHRSGPAKRRGVGE</sequence>
<dbReference type="Proteomes" id="UP001321477">
    <property type="component" value="Chromosome"/>
</dbReference>
<keyword evidence="3" id="KW-1185">Reference proteome</keyword>
<feature type="compositionally biased region" description="Basic and acidic residues" evidence="1">
    <location>
        <begin position="137"/>
        <end position="153"/>
    </location>
</feature>
<accession>A0ABM8H5D1</accession>
<reference evidence="3" key="1">
    <citation type="journal article" date="2019" name="Int. J. Syst. Evol. Microbiol.">
        <title>The Global Catalogue of Microorganisms (GCM) 10K type strain sequencing project: providing services to taxonomists for standard genome sequencing and annotation.</title>
        <authorList>
            <consortium name="The Broad Institute Genomics Platform"/>
            <consortium name="The Broad Institute Genome Sequencing Center for Infectious Disease"/>
            <person name="Wu L."/>
            <person name="Ma J."/>
        </authorList>
    </citation>
    <scope>NUCLEOTIDE SEQUENCE [LARGE SCALE GENOMIC DNA]</scope>
    <source>
        <strain evidence="3">NBRC 109019</strain>
    </source>
</reference>
<organism evidence="2 3">
    <name type="scientific">Agromyces marinus</name>
    <dbReference type="NCBI Taxonomy" id="1389020"/>
    <lineage>
        <taxon>Bacteria</taxon>
        <taxon>Bacillati</taxon>
        <taxon>Actinomycetota</taxon>
        <taxon>Actinomycetes</taxon>
        <taxon>Micrococcales</taxon>
        <taxon>Microbacteriaceae</taxon>
        <taxon>Agromyces</taxon>
    </lineage>
</organism>